<dbReference type="GO" id="GO:1905168">
    <property type="term" value="P:positive regulation of double-strand break repair via homologous recombination"/>
    <property type="evidence" value="ECO:0007669"/>
    <property type="project" value="TreeGrafter"/>
</dbReference>
<sequence>MATKSHYFTTCDGKLLTLSWGARGNNDLSEIRGTFYNFDLATCRFCGDAESGSPVDISYNPGVNFDVLKVCKVKEISTGQNINCILLQRSERKVNQGHVYYVITTSENNLICIRKFSDKQNLSQLLLLNSEELQLFDGPNVLWIEGLTVSFTHNYPNSTNTVVCKVDLPVHVSALLELKWASLIPDSWDSQVYILCKTQSSVKEHERMDQDISDSDSEDDCFKFYGFIIKKNGAVFSRSVEDKVSFVVEQTPTNLFPDIYADIISCMTVQHLGTPKRTSQSELSAWYITKTHAQSSDMDTSYSANTFSSDVFACTTHGQLLQFQNGLVHRCVQMPFNDAVDVKVVETMGGQCNVVVASATGQLIVFDELHLKQVDLFQDVKKVLVDDFIGCGSDQVLLVYNNADGTEGMVTQFLLTDFCLHKFDSEQVNADIEVPCTDHEENLQRTAQALEARLQAGLSAVREAEYLCRKKQSLIERTCQNIENMNLGRKVPITCEPHLVHLVGPVREADHGDNTGTSSSGLTKGYQCLDTLEVRDTWQRLVHEKWVIGVDLENVSQIDCFDIWISIVPCANSNVQHMESHAKVQALSSKREKLNHHNFDGDSIPEKRLKFKMDSKKSKQCLVHGEEISVAAWAEIPQFGVNPQVSCNLILHWSESDHGNHGADPVSKSFMRICGQVTLSFQNVADIGNDKFYVRMREKDLNKLSGTEISRNILALDIVQETFPLQFKSTVSSLANLPSWIQKSGLVYVAYLESYAGDAEGPFHHIRVRVVHLERHRATVEVNAWDQNQLLLLVHTLYGHLPDDVIILPYHHGDTKRVAMETVLHHMTTEQAKIRESFMQLIKDAEKEKSQKSAASQQVDLTSEGLDEKMDTSDKDPAKVRDEFQRQQKHTMGSGSGEIVVDGGKYLEAMKGILDLQMLTDHAMCSYTEK</sequence>
<evidence type="ECO:0000313" key="2">
    <source>
        <dbReference type="Proteomes" id="UP000085678"/>
    </source>
</evidence>
<reference evidence="3" key="1">
    <citation type="journal article" date="2015" name="Nat. Commun.">
        <title>The Lingula genome provides insights into brachiopod evolution and the origin of phosphate biomineralization.</title>
        <authorList>
            <person name="Luo Y.J."/>
            <person name="Takeuchi T."/>
            <person name="Koyanagi R."/>
            <person name="Yamada L."/>
            <person name="Kanda M."/>
            <person name="Khalturina M."/>
            <person name="Fujie M."/>
            <person name="Yamasaki S.I."/>
            <person name="Endo K."/>
            <person name="Satoh N."/>
        </authorList>
    </citation>
    <scope>NUCLEOTIDE SEQUENCE</scope>
</reference>
<gene>
    <name evidence="3" type="primary">LOC106170334</name>
</gene>
<feature type="region of interest" description="Disordered" evidence="1">
    <location>
        <begin position="845"/>
        <end position="879"/>
    </location>
</feature>
<organism evidence="2 3">
    <name type="scientific">Lingula anatina</name>
    <name type="common">Brachiopod</name>
    <name type="synonym">Lingula unguis</name>
    <dbReference type="NCBI Taxonomy" id="7574"/>
    <lineage>
        <taxon>Eukaryota</taxon>
        <taxon>Metazoa</taxon>
        <taxon>Spiralia</taxon>
        <taxon>Lophotrochozoa</taxon>
        <taxon>Brachiopoda</taxon>
        <taxon>Linguliformea</taxon>
        <taxon>Lingulata</taxon>
        <taxon>Lingulida</taxon>
        <taxon>Linguloidea</taxon>
        <taxon>Lingulidae</taxon>
        <taxon>Lingula</taxon>
    </lineage>
</organism>
<feature type="compositionally biased region" description="Basic and acidic residues" evidence="1">
    <location>
        <begin position="866"/>
        <end position="879"/>
    </location>
</feature>
<proteinExistence type="predicted"/>
<evidence type="ECO:0000313" key="3">
    <source>
        <dbReference type="RefSeq" id="XP_013405630.1"/>
    </source>
</evidence>
<protein>
    <submittedName>
        <fullName evidence="3">Fanconi anemia group B protein</fullName>
    </submittedName>
</protein>
<dbReference type="Proteomes" id="UP000085678">
    <property type="component" value="Unplaced"/>
</dbReference>
<dbReference type="AlphaFoldDB" id="A0A1S3J5G6"/>
<name>A0A1S3J5G6_LINAN</name>
<dbReference type="GO" id="GO:1990414">
    <property type="term" value="P:replication-born double-strand break repair via sister chromatid exchange"/>
    <property type="evidence" value="ECO:0007669"/>
    <property type="project" value="TreeGrafter"/>
</dbReference>
<dbReference type="RefSeq" id="XP_013405630.1">
    <property type="nucleotide sequence ID" value="XM_013550176.1"/>
</dbReference>
<keyword evidence="2" id="KW-1185">Reference proteome</keyword>
<dbReference type="PANTHER" id="PTHR28450">
    <property type="entry name" value="FANCONI ANEMIA GROUP B PROTEIN"/>
    <property type="match status" value="1"/>
</dbReference>
<feature type="compositionally biased region" description="Polar residues" evidence="1">
    <location>
        <begin position="852"/>
        <end position="861"/>
    </location>
</feature>
<reference evidence="3" key="2">
    <citation type="submission" date="2025-08" db="UniProtKB">
        <authorList>
            <consortium name="RefSeq"/>
        </authorList>
    </citation>
    <scope>IDENTIFICATION</scope>
</reference>
<dbReference type="STRING" id="7574.A0A1S3J5G6"/>
<dbReference type="InParanoid" id="A0A1S3J5G6"/>
<dbReference type="GO" id="GO:0036297">
    <property type="term" value="P:interstrand cross-link repair"/>
    <property type="evidence" value="ECO:0007669"/>
    <property type="project" value="InterPro"/>
</dbReference>
<accession>A0A1S3J5G6</accession>
<evidence type="ECO:0000256" key="1">
    <source>
        <dbReference type="SAM" id="MobiDB-lite"/>
    </source>
</evidence>
<dbReference type="OrthoDB" id="6077334at2759"/>
<dbReference type="GO" id="GO:2000042">
    <property type="term" value="P:negative regulation of double-strand break repair via homologous recombination"/>
    <property type="evidence" value="ECO:0007669"/>
    <property type="project" value="TreeGrafter"/>
</dbReference>
<dbReference type="InterPro" id="IPR033333">
    <property type="entry name" value="FANCB"/>
</dbReference>
<dbReference type="KEGG" id="lak:106170334"/>
<dbReference type="GO" id="GO:0043240">
    <property type="term" value="C:Fanconi anaemia nuclear complex"/>
    <property type="evidence" value="ECO:0007669"/>
    <property type="project" value="InterPro"/>
</dbReference>
<dbReference type="PANTHER" id="PTHR28450:SF1">
    <property type="entry name" value="FANCONI ANEMIA GROUP B PROTEIN"/>
    <property type="match status" value="1"/>
</dbReference>
<dbReference type="GeneID" id="106170334"/>